<feature type="active site" description="Proton donor/acceptor" evidence="6 7">
    <location>
        <position position="87"/>
    </location>
</feature>
<comment type="function">
    <text evidence="6 10">Catalyzes the interconversion of 2-phosphoglycerate and 3-phosphoglycerate.</text>
</comment>
<feature type="binding site" evidence="6 8">
    <location>
        <begin position="21"/>
        <end position="22"/>
    </location>
    <ligand>
        <name>substrate</name>
    </ligand>
</feature>
<dbReference type="SMART" id="SM00855">
    <property type="entry name" value="PGAM"/>
    <property type="match status" value="1"/>
</dbReference>
<dbReference type="NCBIfam" id="NF010713">
    <property type="entry name" value="PRK14115.1"/>
    <property type="match status" value="1"/>
</dbReference>
<comment type="catalytic activity">
    <reaction evidence="1 6 10">
        <text>(2R)-2-phosphoglycerate = (2R)-3-phosphoglycerate</text>
        <dbReference type="Rhea" id="RHEA:15901"/>
        <dbReference type="ChEBI" id="CHEBI:58272"/>
        <dbReference type="ChEBI" id="CHEBI:58289"/>
        <dbReference type="EC" id="5.4.2.11"/>
    </reaction>
</comment>
<dbReference type="InterPro" id="IPR013078">
    <property type="entry name" value="His_Pase_superF_clade-1"/>
</dbReference>
<dbReference type="NCBIfam" id="TIGR01258">
    <property type="entry name" value="pgm_1"/>
    <property type="match status" value="1"/>
</dbReference>
<name>A0A0D8HLE3_9ACTN</name>
<dbReference type="Proteomes" id="UP000032360">
    <property type="component" value="Unassembled WGS sequence"/>
</dbReference>
<dbReference type="InterPro" id="IPR005952">
    <property type="entry name" value="Phosphogly_mut1"/>
</dbReference>
<gene>
    <name evidence="6 11" type="primary">gpmA</name>
    <name evidence="11" type="ORF">AXFE_11680</name>
</gene>
<dbReference type="STRING" id="1280514.AXFE_11680"/>
<evidence type="ECO:0000256" key="3">
    <source>
        <dbReference type="ARBA" id="ARBA00022432"/>
    </source>
</evidence>
<sequence length="231" mass="26708">MGQLILLRHGQSTWNLEEKFTGWTDIDLTEKGVEEAIAAGRLMASEGLAPDILHTSLLRRAIKTSDLALEELGRSWIPVYRHWRLNERHYGALQGHTREEMKERFSSEQVHQWRRSYDVVPPALDRNDPSHSRHDLRYSDLAPEIIPDAECLKDVRERMLPYFYDVMVPQLLAGKSLLVSAHGNSLRAMVMHLEDIDREEILTLEIPNGLPIVYDVDQNLKATRTHWLGRD</sequence>
<reference evidence="11 12" key="1">
    <citation type="submission" date="2015-01" db="EMBL/GenBank/DDBJ databases">
        <title>Draft genome of the acidophilic iron oxidizer Acidithrix ferrooxidans strain Py-F3.</title>
        <authorList>
            <person name="Poehlein A."/>
            <person name="Eisen S."/>
            <person name="Schloemann M."/>
            <person name="Johnson B.D."/>
            <person name="Daniel R."/>
            <person name="Muehling M."/>
        </authorList>
    </citation>
    <scope>NUCLEOTIDE SEQUENCE [LARGE SCALE GENOMIC DNA]</scope>
    <source>
        <strain evidence="11 12">Py-F3</strain>
    </source>
</reference>
<evidence type="ECO:0000256" key="6">
    <source>
        <dbReference type="HAMAP-Rule" id="MF_01039"/>
    </source>
</evidence>
<evidence type="ECO:0000256" key="5">
    <source>
        <dbReference type="ARBA" id="ARBA00023235"/>
    </source>
</evidence>
<evidence type="ECO:0000313" key="12">
    <source>
        <dbReference type="Proteomes" id="UP000032360"/>
    </source>
</evidence>
<dbReference type="UniPathway" id="UPA00109">
    <property type="reaction ID" value="UER00186"/>
</dbReference>
<dbReference type="Pfam" id="PF00300">
    <property type="entry name" value="His_Phos_1"/>
    <property type="match status" value="2"/>
</dbReference>
<dbReference type="GO" id="GO:0004619">
    <property type="term" value="F:phosphoglycerate mutase activity"/>
    <property type="evidence" value="ECO:0007669"/>
    <property type="project" value="UniProtKB-UniRule"/>
</dbReference>
<dbReference type="PATRIC" id="fig|1280514.3.peg.1529"/>
<dbReference type="FunFam" id="3.40.50.1240:FF:000003">
    <property type="entry name" value="2,3-bisphosphoglycerate-dependent phosphoglycerate mutase"/>
    <property type="match status" value="1"/>
</dbReference>
<keyword evidence="4 6" id="KW-0324">Glycolysis</keyword>
<feature type="binding site" evidence="6 8">
    <location>
        <begin position="87"/>
        <end position="90"/>
    </location>
    <ligand>
        <name>substrate</name>
    </ligand>
</feature>
<evidence type="ECO:0000256" key="1">
    <source>
        <dbReference type="ARBA" id="ARBA00000380"/>
    </source>
</evidence>
<evidence type="ECO:0000256" key="8">
    <source>
        <dbReference type="PIRSR" id="PIRSR613078-2"/>
    </source>
</evidence>
<dbReference type="InterPro" id="IPR001345">
    <property type="entry name" value="PG/BPGM_mutase_AS"/>
</dbReference>
<keyword evidence="3 6" id="KW-0312">Gluconeogenesis</keyword>
<dbReference type="SUPFAM" id="SSF53254">
    <property type="entry name" value="Phosphoglycerate mutase-like"/>
    <property type="match status" value="1"/>
</dbReference>
<dbReference type="EC" id="5.4.2.11" evidence="6 10"/>
<dbReference type="CDD" id="cd07067">
    <property type="entry name" value="HP_PGM_like"/>
    <property type="match status" value="1"/>
</dbReference>
<dbReference type="EMBL" id="JXYS01000027">
    <property type="protein sequence ID" value="KJF17886.1"/>
    <property type="molecule type" value="Genomic_DNA"/>
</dbReference>
<dbReference type="RefSeq" id="WP_052604935.1">
    <property type="nucleotide sequence ID" value="NZ_JXYS01000027.1"/>
</dbReference>
<feature type="binding site" evidence="6 8">
    <location>
        <begin position="114"/>
        <end position="115"/>
    </location>
    <ligand>
        <name>substrate</name>
    </ligand>
</feature>
<comment type="similarity">
    <text evidence="2 6">Belongs to the phosphoglycerate mutase family. BPG-dependent PGAM subfamily.</text>
</comment>
<dbReference type="HAMAP" id="MF_01039">
    <property type="entry name" value="PGAM_GpmA"/>
    <property type="match status" value="1"/>
</dbReference>
<evidence type="ECO:0000256" key="7">
    <source>
        <dbReference type="PIRSR" id="PIRSR613078-1"/>
    </source>
</evidence>
<evidence type="ECO:0000256" key="2">
    <source>
        <dbReference type="ARBA" id="ARBA00006717"/>
    </source>
</evidence>
<comment type="pathway">
    <text evidence="6 10">Carbohydrate degradation; glycolysis; pyruvate from D-glyceraldehyde 3-phosphate: step 3/5.</text>
</comment>
<comment type="caution">
    <text evidence="6">Lacks conserved residue(s) required for the propagation of feature annotation.</text>
</comment>
<evidence type="ECO:0000256" key="10">
    <source>
        <dbReference type="RuleBase" id="RU004512"/>
    </source>
</evidence>
<feature type="binding site" evidence="6 8">
    <location>
        <begin position="183"/>
        <end position="184"/>
    </location>
    <ligand>
        <name>substrate</name>
    </ligand>
</feature>
<dbReference type="PANTHER" id="PTHR11931">
    <property type="entry name" value="PHOSPHOGLYCERATE MUTASE"/>
    <property type="match status" value="1"/>
</dbReference>
<evidence type="ECO:0000313" key="11">
    <source>
        <dbReference type="EMBL" id="KJF17886.1"/>
    </source>
</evidence>
<evidence type="ECO:0000256" key="9">
    <source>
        <dbReference type="PIRSR" id="PIRSR613078-3"/>
    </source>
</evidence>
<dbReference type="AlphaFoldDB" id="A0A0D8HLE3"/>
<dbReference type="Gene3D" id="3.40.50.1240">
    <property type="entry name" value="Phosphoglycerate mutase-like"/>
    <property type="match status" value="1"/>
</dbReference>
<dbReference type="InterPro" id="IPR029033">
    <property type="entry name" value="His_PPase_superfam"/>
</dbReference>
<dbReference type="GO" id="GO:0006096">
    <property type="term" value="P:glycolytic process"/>
    <property type="evidence" value="ECO:0007669"/>
    <property type="project" value="UniProtKB-UniRule"/>
</dbReference>
<feature type="binding site" evidence="6 8">
    <location>
        <begin position="8"/>
        <end position="15"/>
    </location>
    <ligand>
        <name>substrate</name>
    </ligand>
</feature>
<accession>A0A0D8HLE3</accession>
<keyword evidence="12" id="KW-1185">Reference proteome</keyword>
<feature type="active site" description="Tele-phosphohistidine intermediate" evidence="6 7">
    <location>
        <position position="9"/>
    </location>
</feature>
<feature type="binding site" evidence="6 8">
    <location>
        <position position="60"/>
    </location>
    <ligand>
        <name>substrate</name>
    </ligand>
</feature>
<evidence type="ECO:0000256" key="4">
    <source>
        <dbReference type="ARBA" id="ARBA00023152"/>
    </source>
</evidence>
<dbReference type="OrthoDB" id="9781415at2"/>
<proteinExistence type="inferred from homology"/>
<dbReference type="PROSITE" id="PS00175">
    <property type="entry name" value="PG_MUTASE"/>
    <property type="match status" value="1"/>
</dbReference>
<organism evidence="11 12">
    <name type="scientific">Acidithrix ferrooxidans</name>
    <dbReference type="NCBI Taxonomy" id="1280514"/>
    <lineage>
        <taxon>Bacteria</taxon>
        <taxon>Bacillati</taxon>
        <taxon>Actinomycetota</taxon>
        <taxon>Acidimicrobiia</taxon>
        <taxon>Acidimicrobiales</taxon>
        <taxon>Acidimicrobiaceae</taxon>
        <taxon>Acidithrix</taxon>
    </lineage>
</organism>
<dbReference type="GO" id="GO:0006094">
    <property type="term" value="P:gluconeogenesis"/>
    <property type="evidence" value="ECO:0007669"/>
    <property type="project" value="UniProtKB-UniRule"/>
</dbReference>
<protein>
    <recommendedName>
        <fullName evidence="6 10">2,3-bisphosphoglycerate-dependent phosphoglycerate mutase</fullName>
        <shortName evidence="6">BPG-dependent PGAM</shortName>
        <shortName evidence="6">PGAM</shortName>
        <shortName evidence="6">Phosphoglyceromutase</shortName>
        <shortName evidence="6">dPGM</shortName>
        <ecNumber evidence="6 10">5.4.2.11</ecNumber>
    </recommendedName>
</protein>
<comment type="caution">
    <text evidence="11">The sequence shown here is derived from an EMBL/GenBank/DDBJ whole genome shotgun (WGS) entry which is preliminary data.</text>
</comment>
<keyword evidence="5 6" id="KW-0413">Isomerase</keyword>
<feature type="site" description="Transition state stabilizer" evidence="6 9">
    <location>
        <position position="182"/>
    </location>
</feature>